<keyword evidence="3" id="KW-1185">Reference proteome</keyword>
<feature type="transmembrane region" description="Helical" evidence="1">
    <location>
        <begin position="150"/>
        <end position="177"/>
    </location>
</feature>
<accession>A0ABS4ICP8</accession>
<proteinExistence type="predicted"/>
<protein>
    <submittedName>
        <fullName evidence="2">Membrane protein</fullName>
    </submittedName>
</protein>
<feature type="transmembrane region" description="Helical" evidence="1">
    <location>
        <begin position="6"/>
        <end position="33"/>
    </location>
</feature>
<reference evidence="2 3" key="1">
    <citation type="submission" date="2021-03" db="EMBL/GenBank/DDBJ databases">
        <title>Genomic Encyclopedia of Type Strains, Phase IV (KMG-IV): sequencing the most valuable type-strain genomes for metagenomic binning, comparative biology and taxonomic classification.</title>
        <authorList>
            <person name="Goeker M."/>
        </authorList>
    </citation>
    <scope>NUCLEOTIDE SEQUENCE [LARGE SCALE GENOMIC DNA]</scope>
    <source>
        <strain evidence="2 3">DSM 25609</strain>
    </source>
</reference>
<dbReference type="PANTHER" id="PTHR37308:SF1">
    <property type="entry name" value="POLYPRENYL-PHOSPHATE TRANSPORTER"/>
    <property type="match status" value="1"/>
</dbReference>
<feature type="transmembrane region" description="Helical" evidence="1">
    <location>
        <begin position="216"/>
        <end position="237"/>
    </location>
</feature>
<feature type="transmembrane region" description="Helical" evidence="1">
    <location>
        <begin position="113"/>
        <end position="130"/>
    </location>
</feature>
<evidence type="ECO:0000313" key="3">
    <source>
        <dbReference type="Proteomes" id="UP001519345"/>
    </source>
</evidence>
<keyword evidence="1" id="KW-0812">Transmembrane</keyword>
<feature type="transmembrane region" description="Helical" evidence="1">
    <location>
        <begin position="54"/>
        <end position="73"/>
    </location>
</feature>
<sequence>MEWKNLYRGLIMGASDMIPGVSGGTIAVLLGIYERLIASINGFVSKDWKKHIGFLVPLGMGVVIAIFTLAKVIDWLFEQYPGPTQFFFLGLIIGVLPYLFQKADAKHTFKSKHVILLIIAVIIIGLLGFFNPNESAVIENVTMSTYILLFFSGFLASAAMVLPGISGAFILLVIGIYKTIIAAISELQLDIIIVTGIGIALGIIVMSKIINFFLTNYYTATFSIIIGSVIGSISIVFPGWSTSMTLMLASIVAFAVGLFVAYILGKVEYQE</sequence>
<gene>
    <name evidence="2" type="ORF">J2Z83_000725</name>
</gene>
<feature type="transmembrane region" description="Helical" evidence="1">
    <location>
        <begin position="85"/>
        <end position="101"/>
    </location>
</feature>
<dbReference type="Pfam" id="PF04018">
    <property type="entry name" value="VCA0040-like"/>
    <property type="match status" value="1"/>
</dbReference>
<comment type="caution">
    <text evidence="2">The sequence shown here is derived from an EMBL/GenBank/DDBJ whole genome shotgun (WGS) entry which is preliminary data.</text>
</comment>
<dbReference type="PANTHER" id="PTHR37308">
    <property type="entry name" value="INTEGRAL MEMBRANE PROTEIN"/>
    <property type="match status" value="1"/>
</dbReference>
<dbReference type="InterPro" id="IPR007163">
    <property type="entry name" value="VCA0040-like"/>
</dbReference>
<evidence type="ECO:0000313" key="2">
    <source>
        <dbReference type="EMBL" id="MBP1968633.1"/>
    </source>
</evidence>
<dbReference type="RefSeq" id="WP_209461840.1">
    <property type="nucleotide sequence ID" value="NZ_CP110224.1"/>
</dbReference>
<name>A0ABS4ICP8_9BACI</name>
<keyword evidence="1" id="KW-1133">Transmembrane helix</keyword>
<feature type="transmembrane region" description="Helical" evidence="1">
    <location>
        <begin position="189"/>
        <end position="210"/>
    </location>
</feature>
<keyword evidence="1" id="KW-0472">Membrane</keyword>
<dbReference type="EMBL" id="JAGGKX010000002">
    <property type="protein sequence ID" value="MBP1968633.1"/>
    <property type="molecule type" value="Genomic_DNA"/>
</dbReference>
<organism evidence="2 3">
    <name type="scientific">Virgibacillus natechei</name>
    <dbReference type="NCBI Taxonomy" id="1216297"/>
    <lineage>
        <taxon>Bacteria</taxon>
        <taxon>Bacillati</taxon>
        <taxon>Bacillota</taxon>
        <taxon>Bacilli</taxon>
        <taxon>Bacillales</taxon>
        <taxon>Bacillaceae</taxon>
        <taxon>Virgibacillus</taxon>
    </lineage>
</organism>
<feature type="transmembrane region" description="Helical" evidence="1">
    <location>
        <begin position="244"/>
        <end position="265"/>
    </location>
</feature>
<dbReference type="Proteomes" id="UP001519345">
    <property type="component" value="Unassembled WGS sequence"/>
</dbReference>
<evidence type="ECO:0000256" key="1">
    <source>
        <dbReference type="SAM" id="Phobius"/>
    </source>
</evidence>